<accession>A0A4Y8UIT0</accession>
<gene>
    <name evidence="4" type="ORF">E3W66_01910</name>
</gene>
<dbReference type="InterPro" id="IPR008265">
    <property type="entry name" value="Lipase_GDSL_AS"/>
</dbReference>
<reference evidence="4 5" key="1">
    <citation type="submission" date="2019-03" db="EMBL/GenBank/DDBJ databases">
        <title>Draft genome of Gammaproteobacteria bacterium LSUCC0057, a member of the SAR92 clade.</title>
        <authorList>
            <person name="Lanclos V.C."/>
            <person name="Doiron C."/>
            <person name="Henson M.W."/>
            <person name="Thrash J.C."/>
        </authorList>
    </citation>
    <scope>NUCLEOTIDE SEQUENCE [LARGE SCALE GENOMIC DNA]</scope>
    <source>
        <strain evidence="4 5">LSUCC0057</strain>
    </source>
</reference>
<evidence type="ECO:0000259" key="3">
    <source>
        <dbReference type="PROSITE" id="PS51208"/>
    </source>
</evidence>
<dbReference type="Gene3D" id="3.40.50.1110">
    <property type="entry name" value="SGNH hydrolase"/>
    <property type="match status" value="1"/>
</dbReference>
<dbReference type="OrthoDB" id="5292073at2"/>
<dbReference type="SUPFAM" id="SSF103515">
    <property type="entry name" value="Autotransporter"/>
    <property type="match status" value="1"/>
</dbReference>
<dbReference type="PANTHER" id="PTHR45642:SF139">
    <property type="entry name" value="SGNH HYDROLASE-TYPE ESTERASE DOMAIN-CONTAINING PROTEIN"/>
    <property type="match status" value="1"/>
</dbReference>
<dbReference type="Pfam" id="PF03797">
    <property type="entry name" value="Autotransporter"/>
    <property type="match status" value="1"/>
</dbReference>
<dbReference type="GO" id="GO:0016298">
    <property type="term" value="F:lipase activity"/>
    <property type="evidence" value="ECO:0007669"/>
    <property type="project" value="InterPro"/>
</dbReference>
<feature type="signal peptide" evidence="2">
    <location>
        <begin position="1"/>
        <end position="43"/>
    </location>
</feature>
<dbReference type="GO" id="GO:0006629">
    <property type="term" value="P:lipid metabolic process"/>
    <property type="evidence" value="ECO:0007669"/>
    <property type="project" value="InterPro"/>
</dbReference>
<organism evidence="4 5">
    <name type="scientific">Gammaproteobacteria bacterium LSUCC0057</name>
    <dbReference type="NCBI Taxonomy" id="2559237"/>
    <lineage>
        <taxon>Bacteria</taxon>
        <taxon>Pseudomonadati</taxon>
        <taxon>Pseudomonadota</taxon>
        <taxon>Gammaproteobacteria</taxon>
        <taxon>Cellvibrionales</taxon>
        <taxon>Porticoccaceae</taxon>
        <taxon>SAR92 clade</taxon>
    </lineage>
</organism>
<keyword evidence="5" id="KW-1185">Reference proteome</keyword>
<feature type="chain" id="PRO_5021234051" evidence="2">
    <location>
        <begin position="44"/>
        <end position="645"/>
    </location>
</feature>
<dbReference type="Gene3D" id="2.40.128.130">
    <property type="entry name" value="Autotransporter beta-domain"/>
    <property type="match status" value="1"/>
</dbReference>
<dbReference type="InterPro" id="IPR036514">
    <property type="entry name" value="SGNH_hydro_sf"/>
</dbReference>
<sequence>MNLILTKKSRVRGSMKNQNKTTKIRLKTLAVAIASGLSLGAHAETRYFDQALVFGDSLLDAGSIFGMRFTNQIEGGEYAPVSSQLWAQSLGLEAEPAATVLDPAAGGTNYAIGGLRTDQILATVVGEGDGSYSLDVSGGAITVNGTAYLANNTPTSKTVAFIDGGGNDFLQGLVTDQASTQAAVTRLLSSVVALNTAGVDYILLSNLPNLGQTAAAQAADALAGNQNFSATSAAGSAGFNQLLALGASNTTANIIPVDTAGMFSYVLSNIDSFGYVSGNVGAPIEQQFMCFDGSGEDCIEHPVYGISQETADPDKLIFNDGVHPTASVHALWADYLSDIVNAPRIVGTLPQLGLSVARQQLQVAGDQFSEQRGNPGATSWFIAGALGSADIDTVGSPEDQHNSVSIGGFVPLSEQLTLGGVVSFGDQETDLRGGSIDSSSVGFTATLSYRDDALFVEAIGSLALSDHDDVQRSFNLGPQQLLATGATDGEALALDLLVGYDLMAAADTLLAPAIGVSMVNSTVDGYLENGGAVSNYQWSDQELDSQQLRVGLIGKMAVGDGVSLQAELFANDESEDGFTQVTVKNSSVGFPSYQLPGIYIDGGSFFTADLGVSMAVGAGRLRVGYSYSDQGEGSDSLRVNYSARF</sequence>
<dbReference type="SMART" id="SM00869">
    <property type="entry name" value="Autotransporter"/>
    <property type="match status" value="1"/>
</dbReference>
<comment type="caution">
    <text evidence="4">The sequence shown here is derived from an EMBL/GenBank/DDBJ whole genome shotgun (WGS) entry which is preliminary data.</text>
</comment>
<dbReference type="Proteomes" id="UP000298133">
    <property type="component" value="Unassembled WGS sequence"/>
</dbReference>
<dbReference type="InterPro" id="IPR036709">
    <property type="entry name" value="Autotransporte_beta_dom_sf"/>
</dbReference>
<dbReference type="SUPFAM" id="SSF52266">
    <property type="entry name" value="SGNH hydrolase"/>
    <property type="match status" value="1"/>
</dbReference>
<evidence type="ECO:0000313" key="5">
    <source>
        <dbReference type="Proteomes" id="UP000298133"/>
    </source>
</evidence>
<evidence type="ECO:0000256" key="2">
    <source>
        <dbReference type="SAM" id="SignalP"/>
    </source>
</evidence>
<evidence type="ECO:0000256" key="1">
    <source>
        <dbReference type="ARBA" id="ARBA00022729"/>
    </source>
</evidence>
<feature type="domain" description="Autotransporter" evidence="3">
    <location>
        <begin position="373"/>
        <end position="645"/>
    </location>
</feature>
<evidence type="ECO:0000313" key="4">
    <source>
        <dbReference type="EMBL" id="TFH68735.1"/>
    </source>
</evidence>
<dbReference type="InterPro" id="IPR001087">
    <property type="entry name" value="GDSL"/>
</dbReference>
<name>A0A4Y8UIT0_9GAMM</name>
<protein>
    <submittedName>
        <fullName evidence="4">Autotransporter domain-containing protein</fullName>
    </submittedName>
</protein>
<dbReference type="InterPro" id="IPR050592">
    <property type="entry name" value="GDSL_lipolytic_enzyme"/>
</dbReference>
<dbReference type="PROSITE" id="PS51208">
    <property type="entry name" value="AUTOTRANSPORTER"/>
    <property type="match status" value="1"/>
</dbReference>
<dbReference type="PANTHER" id="PTHR45642">
    <property type="entry name" value="GDSL ESTERASE/LIPASE EXL3"/>
    <property type="match status" value="1"/>
</dbReference>
<dbReference type="EMBL" id="SPIA01000001">
    <property type="protein sequence ID" value="TFH68735.1"/>
    <property type="molecule type" value="Genomic_DNA"/>
</dbReference>
<dbReference type="AlphaFoldDB" id="A0A4Y8UIT0"/>
<dbReference type="PROSITE" id="PS01098">
    <property type="entry name" value="LIPASE_GDSL_SER"/>
    <property type="match status" value="1"/>
</dbReference>
<keyword evidence="1 2" id="KW-0732">Signal</keyword>
<dbReference type="Pfam" id="PF00657">
    <property type="entry name" value="Lipase_GDSL"/>
    <property type="match status" value="1"/>
</dbReference>
<proteinExistence type="predicted"/>
<dbReference type="InterPro" id="IPR005546">
    <property type="entry name" value="Autotransporte_beta"/>
</dbReference>